<feature type="transmembrane region" description="Helical" evidence="1">
    <location>
        <begin position="180"/>
        <end position="197"/>
    </location>
</feature>
<feature type="transmembrane region" description="Helical" evidence="1">
    <location>
        <begin position="121"/>
        <end position="139"/>
    </location>
</feature>
<keyword evidence="3" id="KW-0012">Acyltransferase</keyword>
<keyword evidence="3" id="KW-0808">Transferase</keyword>
<reference evidence="3 4" key="1">
    <citation type="submission" date="2016-10" db="EMBL/GenBank/DDBJ databases">
        <authorList>
            <person name="Varghese N."/>
            <person name="Submissions S."/>
        </authorList>
    </citation>
    <scope>NUCLEOTIDE SEQUENCE [LARGE SCALE GENOMIC DNA]</scope>
    <source>
        <strain evidence="3 4">DSM 29073</strain>
    </source>
</reference>
<evidence type="ECO:0000256" key="1">
    <source>
        <dbReference type="SAM" id="Phobius"/>
    </source>
</evidence>
<proteinExistence type="predicted"/>
<feature type="domain" description="Acyltransferase 3" evidence="2">
    <location>
        <begin position="13"/>
        <end position="330"/>
    </location>
</feature>
<name>A0A8G2BYJ7_9BACT</name>
<dbReference type="InterPro" id="IPR002656">
    <property type="entry name" value="Acyl_transf_3_dom"/>
</dbReference>
<sequence>MNPINHTKSQRNSNLELLRLVCMFYIIIHHFIVHGMELYTVKFNPQNTQFYILNAFLIIAVNCFVLISGYYGIKDSWQKLIKLYLTCIFYYVCIYFCKLYTEGCHFNIKEFICSFMPFSYSQLWFIQVYVYLLLLSPILNKAIQHLSQKEYIKILISLSILTFYFGYLFRGPINPNGYNIMNFIYLYFIGRYLYLYVDLTKYSPKTIQIISLSTYIISSLVIATIALGIGYLDINIKKIEQLAYPYNSPFVIISAISFFFLFKNMKFQNKTINWMASSSLAIYILQDNQYIRAYCTKSIIYLDTIIHNNILLVSTFILYALLIILACILIDKVRIVLTRKAELEIYKLIEIGMSYFKSAYLK</sequence>
<keyword evidence="1" id="KW-0812">Transmembrane</keyword>
<evidence type="ECO:0000259" key="2">
    <source>
        <dbReference type="Pfam" id="PF01757"/>
    </source>
</evidence>
<feature type="transmembrane region" description="Helical" evidence="1">
    <location>
        <begin position="83"/>
        <end position="101"/>
    </location>
</feature>
<keyword evidence="1" id="KW-1133">Transmembrane helix</keyword>
<dbReference type="Pfam" id="PF01757">
    <property type="entry name" value="Acyl_transf_3"/>
    <property type="match status" value="1"/>
</dbReference>
<feature type="transmembrane region" description="Helical" evidence="1">
    <location>
        <begin position="244"/>
        <end position="262"/>
    </location>
</feature>
<keyword evidence="4" id="KW-1185">Reference proteome</keyword>
<evidence type="ECO:0000313" key="3">
    <source>
        <dbReference type="EMBL" id="SEG20523.1"/>
    </source>
</evidence>
<feature type="transmembrane region" description="Helical" evidence="1">
    <location>
        <begin position="20"/>
        <end position="39"/>
    </location>
</feature>
<organism evidence="3 4">
    <name type="scientific">Parabacteroides chinchillae</name>
    <dbReference type="NCBI Taxonomy" id="871327"/>
    <lineage>
        <taxon>Bacteria</taxon>
        <taxon>Pseudomonadati</taxon>
        <taxon>Bacteroidota</taxon>
        <taxon>Bacteroidia</taxon>
        <taxon>Bacteroidales</taxon>
        <taxon>Tannerellaceae</taxon>
        <taxon>Parabacteroides</taxon>
    </lineage>
</organism>
<accession>A0A8G2BYJ7</accession>
<dbReference type="Proteomes" id="UP000236725">
    <property type="component" value="Unassembled WGS sequence"/>
</dbReference>
<dbReference type="AlphaFoldDB" id="A0A8G2BYJ7"/>
<feature type="transmembrane region" description="Helical" evidence="1">
    <location>
        <begin position="151"/>
        <end position="168"/>
    </location>
</feature>
<feature type="transmembrane region" description="Helical" evidence="1">
    <location>
        <begin position="209"/>
        <end position="232"/>
    </location>
</feature>
<dbReference type="RefSeq" id="WP_103984190.1">
    <property type="nucleotide sequence ID" value="NZ_FNVS01000020.1"/>
</dbReference>
<evidence type="ECO:0000313" key="4">
    <source>
        <dbReference type="Proteomes" id="UP000236725"/>
    </source>
</evidence>
<feature type="transmembrane region" description="Helical" evidence="1">
    <location>
        <begin position="311"/>
        <end position="330"/>
    </location>
</feature>
<feature type="transmembrane region" description="Helical" evidence="1">
    <location>
        <begin position="51"/>
        <end position="71"/>
    </location>
</feature>
<dbReference type="GO" id="GO:0016747">
    <property type="term" value="F:acyltransferase activity, transferring groups other than amino-acyl groups"/>
    <property type="evidence" value="ECO:0007669"/>
    <property type="project" value="InterPro"/>
</dbReference>
<comment type="caution">
    <text evidence="3">The sequence shown here is derived from an EMBL/GenBank/DDBJ whole genome shotgun (WGS) entry which is preliminary data.</text>
</comment>
<keyword evidence="1" id="KW-0472">Membrane</keyword>
<dbReference type="EMBL" id="FNVS01000020">
    <property type="protein sequence ID" value="SEG20523.1"/>
    <property type="molecule type" value="Genomic_DNA"/>
</dbReference>
<gene>
    <name evidence="3" type="ORF">SAMN05444001_12020</name>
</gene>
<protein>
    <submittedName>
        <fullName evidence="3">Surface polysaccharide O-acyltransferase, integral membrane enzyme</fullName>
    </submittedName>
</protein>